<evidence type="ECO:0000313" key="5">
    <source>
        <dbReference type="Proteomes" id="UP001530315"/>
    </source>
</evidence>
<dbReference type="SUPFAM" id="SSF56300">
    <property type="entry name" value="Metallo-dependent phosphatases"/>
    <property type="match status" value="1"/>
</dbReference>
<reference evidence="4 5" key="1">
    <citation type="submission" date="2024-10" db="EMBL/GenBank/DDBJ databases">
        <title>Updated reference genomes for cyclostephanoid diatoms.</title>
        <authorList>
            <person name="Roberts W.R."/>
            <person name="Alverson A.J."/>
        </authorList>
    </citation>
    <scope>NUCLEOTIDE SEQUENCE [LARGE SCALE GENOMIC DNA]</scope>
    <source>
        <strain evidence="4 5">AJA276-08</strain>
    </source>
</reference>
<sequence>MKTLAVFLSLVLDAARCLAQDAATEAKEYFVPGYASWLGGLASWDGTPSNYSRYYPITYVVFGQAGQPIVRSIVGEDDDCPIPRRRGGGDGADFGMSDGAQIYVHATGDLVGNNALPYKFPVKVCSITVEVLSAFRTSLDEGDVVLSYAGQTFPVPRVKLDPKRFLLTGDTGLRSKPKDVGLGDCSDSPLPTVYGIPQCPVNFTEADLNVQSKINNHTNPNITGDYQGNDGWFFKDLADDAATREIDLIVYVGDYIYRQGPCPIDNGQGMNCSGINTPWIADAADVPHDVTVNFVPGVFGDNWYGWWADFFWPAMRLLQSAPIIPTRGNHEECGRGGYGYFFFLSPFPLCPYQGADCTAANIDNACDTYNPPYSVAFEHESFLIVDDNDINPLKGGTDSFTFIEGACPAPPPEGEFIVPVQQTRVDEPQAGIDVAYFSGVMSTLEAMSAERDTNFFVTHHPILAIACNDTEIIVEDWTLQQALHSNTLDRVSAIISGHQHWLQVLEFNDDALPAQLVVGHGGTKLIPNWVNQDSLTRIKLEVGQPELNIVATVKRGITMSQFGYGIMERNDGMDYDVTFYGLDETTRKVGVLDFSMTIPKGPRVPYPLDTNDSPSASDLPSGTSANNWKTLQTMLLAFRFVIGLFL</sequence>
<dbReference type="EMBL" id="JALLAZ020001753">
    <property type="protein sequence ID" value="KAL3765302.1"/>
    <property type="molecule type" value="Genomic_DNA"/>
</dbReference>
<feature type="domain" description="Calcineurin-like phosphoesterase" evidence="3">
    <location>
        <begin position="235"/>
        <end position="501"/>
    </location>
</feature>
<feature type="compositionally biased region" description="Polar residues" evidence="1">
    <location>
        <begin position="610"/>
        <end position="623"/>
    </location>
</feature>
<dbReference type="Pfam" id="PF00149">
    <property type="entry name" value="Metallophos"/>
    <property type="match status" value="1"/>
</dbReference>
<evidence type="ECO:0000313" key="4">
    <source>
        <dbReference type="EMBL" id="KAL3765302.1"/>
    </source>
</evidence>
<protein>
    <recommendedName>
        <fullName evidence="3">Calcineurin-like phosphoesterase domain-containing protein</fullName>
    </recommendedName>
</protein>
<dbReference type="Proteomes" id="UP001530315">
    <property type="component" value="Unassembled WGS sequence"/>
</dbReference>
<dbReference type="InterPro" id="IPR004843">
    <property type="entry name" value="Calcineurin-like_PHP"/>
</dbReference>
<evidence type="ECO:0000256" key="1">
    <source>
        <dbReference type="SAM" id="MobiDB-lite"/>
    </source>
</evidence>
<feature type="region of interest" description="Disordered" evidence="1">
    <location>
        <begin position="603"/>
        <end position="623"/>
    </location>
</feature>
<proteinExistence type="predicted"/>
<dbReference type="Gene3D" id="3.60.21.10">
    <property type="match status" value="1"/>
</dbReference>
<dbReference type="AlphaFoldDB" id="A0ABD3MPA1"/>
<feature type="chain" id="PRO_5044783670" description="Calcineurin-like phosphoesterase domain-containing protein" evidence="2">
    <location>
        <begin position="20"/>
        <end position="646"/>
    </location>
</feature>
<feature type="signal peptide" evidence="2">
    <location>
        <begin position="1"/>
        <end position="19"/>
    </location>
</feature>
<keyword evidence="2" id="KW-0732">Signal</keyword>
<comment type="caution">
    <text evidence="4">The sequence shown here is derived from an EMBL/GenBank/DDBJ whole genome shotgun (WGS) entry which is preliminary data.</text>
</comment>
<keyword evidence="5" id="KW-1185">Reference proteome</keyword>
<name>A0ABD3MPA1_9STRA</name>
<dbReference type="InterPro" id="IPR029052">
    <property type="entry name" value="Metallo-depent_PP-like"/>
</dbReference>
<evidence type="ECO:0000256" key="2">
    <source>
        <dbReference type="SAM" id="SignalP"/>
    </source>
</evidence>
<gene>
    <name evidence="4" type="ORF">ACHAW5_006087</name>
</gene>
<organism evidence="4 5">
    <name type="scientific">Stephanodiscus triporus</name>
    <dbReference type="NCBI Taxonomy" id="2934178"/>
    <lineage>
        <taxon>Eukaryota</taxon>
        <taxon>Sar</taxon>
        <taxon>Stramenopiles</taxon>
        <taxon>Ochrophyta</taxon>
        <taxon>Bacillariophyta</taxon>
        <taxon>Coscinodiscophyceae</taxon>
        <taxon>Thalassiosirophycidae</taxon>
        <taxon>Stephanodiscales</taxon>
        <taxon>Stephanodiscaceae</taxon>
        <taxon>Stephanodiscus</taxon>
    </lineage>
</organism>
<accession>A0ABD3MPA1</accession>
<evidence type="ECO:0000259" key="3">
    <source>
        <dbReference type="Pfam" id="PF00149"/>
    </source>
</evidence>